<dbReference type="EMBL" id="FTPP01000003">
    <property type="protein sequence ID" value="SIT93748.1"/>
    <property type="molecule type" value="Genomic_DNA"/>
</dbReference>
<proteinExistence type="predicted"/>
<evidence type="ECO:0000313" key="1">
    <source>
        <dbReference type="EMBL" id="SIT93748.1"/>
    </source>
</evidence>
<dbReference type="Proteomes" id="UP000187181">
    <property type="component" value="Unassembled WGS sequence"/>
</dbReference>
<evidence type="ECO:0000313" key="2">
    <source>
        <dbReference type="Proteomes" id="UP000187181"/>
    </source>
</evidence>
<protein>
    <submittedName>
        <fullName evidence="1">Uncharacterized protein</fullName>
    </submittedName>
</protein>
<organism evidence="1 2">
    <name type="scientific">Pontibacter indicus</name>
    <dbReference type="NCBI Taxonomy" id="1317125"/>
    <lineage>
        <taxon>Bacteria</taxon>
        <taxon>Pseudomonadati</taxon>
        <taxon>Bacteroidota</taxon>
        <taxon>Cytophagia</taxon>
        <taxon>Cytophagales</taxon>
        <taxon>Hymenobacteraceae</taxon>
        <taxon>Pontibacter</taxon>
    </lineage>
</organism>
<keyword evidence="2" id="KW-1185">Reference proteome</keyword>
<dbReference type="AlphaFoldDB" id="A0A1R3XPF6"/>
<dbReference type="STRING" id="1317125.SAMN05444128_3184"/>
<reference evidence="2" key="1">
    <citation type="submission" date="2017-01" db="EMBL/GenBank/DDBJ databases">
        <authorList>
            <person name="Varghese N."/>
            <person name="Submissions S."/>
        </authorList>
    </citation>
    <scope>NUCLEOTIDE SEQUENCE [LARGE SCALE GENOMIC DNA]</scope>
    <source>
        <strain evidence="2">LP100</strain>
    </source>
</reference>
<accession>A0A1R3XPF6</accession>
<gene>
    <name evidence="1" type="ORF">SAMN05444128_3184</name>
</gene>
<name>A0A1R3XPF6_9BACT</name>
<sequence>MIIYSLINSYSLFLPSSLPILNQTPILPSFTGIASAFATNSTSARFAGLYLSLYLMPTVSTGFKKAVKQLSDKEKEAIILKAARRDAELYDMLSIELGELTAEELYDQTAETIHELMIGTTGRYLGRALTKSLRKSAKEIARFKRVTKDAKLEIDLHLYLLRLIFDNFTGQFDSYYKAFYTATARLLQRTIQLIRKNLHEDYHLEYKDDLDDFLQQIHSRNKPLSFDLVREFEVG</sequence>